<dbReference type="RefSeq" id="WP_080062680.1">
    <property type="nucleotide sequence ID" value="NZ_MZGX01000001.1"/>
</dbReference>
<comment type="caution">
    <text evidence="1">The sequence shown here is derived from an EMBL/GenBank/DDBJ whole genome shotgun (WGS) entry which is preliminary data.</text>
</comment>
<dbReference type="InterPro" id="IPR036283">
    <property type="entry name" value="NOB1_Zf-like_sf"/>
</dbReference>
<name>A0A1V4SRE8_RUMHU</name>
<dbReference type="OrthoDB" id="2068520at2"/>
<reference evidence="1 2" key="1">
    <citation type="submission" date="2017-03" db="EMBL/GenBank/DDBJ databases">
        <title>Genome sequence of Clostridium hungatei DSM 14427.</title>
        <authorList>
            <person name="Poehlein A."/>
            <person name="Daniel R."/>
        </authorList>
    </citation>
    <scope>NUCLEOTIDE SEQUENCE [LARGE SCALE GENOMIC DNA]</scope>
    <source>
        <strain evidence="1 2">DSM 14427</strain>
    </source>
</reference>
<organism evidence="1 2">
    <name type="scientific">Ruminiclostridium hungatei</name>
    <name type="common">Clostridium hungatei</name>
    <dbReference type="NCBI Taxonomy" id="48256"/>
    <lineage>
        <taxon>Bacteria</taxon>
        <taxon>Bacillati</taxon>
        <taxon>Bacillota</taxon>
        <taxon>Clostridia</taxon>
        <taxon>Eubacteriales</taxon>
        <taxon>Oscillospiraceae</taxon>
        <taxon>Ruminiclostridium</taxon>
    </lineage>
</organism>
<dbReference type="AlphaFoldDB" id="A0A1V4SRE8"/>
<dbReference type="SUPFAM" id="SSF144206">
    <property type="entry name" value="NOB1 zinc finger-like"/>
    <property type="match status" value="1"/>
</dbReference>
<sequence>MNEALKAIQTLKQLTLCGNCATGADKEGGCTACDRMIAKYQAIKALEKQISKKVITELMTDYNECVRGPSYEIYKCPDCMKHIYDIGAEFCGSCGKSLDWGDSDE</sequence>
<gene>
    <name evidence="1" type="ORF">CLHUN_01790</name>
</gene>
<dbReference type="STRING" id="48256.CLHUN_01790"/>
<keyword evidence="2" id="KW-1185">Reference proteome</keyword>
<evidence type="ECO:0000313" key="2">
    <source>
        <dbReference type="Proteomes" id="UP000191554"/>
    </source>
</evidence>
<accession>A0A1V4SRE8</accession>
<protein>
    <submittedName>
        <fullName evidence="1">Uncharacterized protein</fullName>
    </submittedName>
</protein>
<proteinExistence type="predicted"/>
<evidence type="ECO:0000313" key="1">
    <source>
        <dbReference type="EMBL" id="OPX46363.1"/>
    </source>
</evidence>
<dbReference type="EMBL" id="MZGX01000001">
    <property type="protein sequence ID" value="OPX46363.1"/>
    <property type="molecule type" value="Genomic_DNA"/>
</dbReference>
<dbReference type="Proteomes" id="UP000191554">
    <property type="component" value="Unassembled WGS sequence"/>
</dbReference>